<comment type="similarity">
    <text evidence="2">Belongs to the peptidase C19 family.</text>
</comment>
<feature type="compositionally biased region" description="Low complexity" evidence="6">
    <location>
        <begin position="180"/>
        <end position="192"/>
    </location>
</feature>
<protein>
    <recommendedName>
        <fullName evidence="3">ubiquitinyl hydrolase 1</fullName>
        <ecNumber evidence="3">3.4.19.12</ecNumber>
    </recommendedName>
</protein>
<keyword evidence="5" id="KW-0378">Hydrolase</keyword>
<keyword evidence="4" id="KW-0645">Protease</keyword>
<dbReference type="InterPro" id="IPR050164">
    <property type="entry name" value="Peptidase_C19"/>
</dbReference>
<evidence type="ECO:0000256" key="5">
    <source>
        <dbReference type="ARBA" id="ARBA00022801"/>
    </source>
</evidence>
<organism evidence="8 9">
    <name type="scientific">Macrostomum lignano</name>
    <dbReference type="NCBI Taxonomy" id="282301"/>
    <lineage>
        <taxon>Eukaryota</taxon>
        <taxon>Metazoa</taxon>
        <taxon>Spiralia</taxon>
        <taxon>Lophotrochozoa</taxon>
        <taxon>Platyhelminthes</taxon>
        <taxon>Rhabditophora</taxon>
        <taxon>Macrostomorpha</taxon>
        <taxon>Macrostomida</taxon>
        <taxon>Macrostomidae</taxon>
        <taxon>Macrostomum</taxon>
    </lineage>
</organism>
<dbReference type="Pfam" id="PF00443">
    <property type="entry name" value="UCH"/>
    <property type="match status" value="2"/>
</dbReference>
<dbReference type="InterPro" id="IPR038765">
    <property type="entry name" value="Papain-like_cys_pep_sf"/>
</dbReference>
<dbReference type="PROSITE" id="PS50235">
    <property type="entry name" value="USP_3"/>
    <property type="match status" value="1"/>
</dbReference>
<evidence type="ECO:0000259" key="7">
    <source>
        <dbReference type="PROSITE" id="PS50235"/>
    </source>
</evidence>
<dbReference type="Proteomes" id="UP000095280">
    <property type="component" value="Unplaced"/>
</dbReference>
<dbReference type="GO" id="GO:0006508">
    <property type="term" value="P:proteolysis"/>
    <property type="evidence" value="ECO:0007669"/>
    <property type="project" value="UniProtKB-KW"/>
</dbReference>
<dbReference type="GO" id="GO:0016579">
    <property type="term" value="P:protein deubiquitination"/>
    <property type="evidence" value="ECO:0007669"/>
    <property type="project" value="InterPro"/>
</dbReference>
<evidence type="ECO:0000256" key="4">
    <source>
        <dbReference type="ARBA" id="ARBA00022670"/>
    </source>
</evidence>
<evidence type="ECO:0000256" key="1">
    <source>
        <dbReference type="ARBA" id="ARBA00000707"/>
    </source>
</evidence>
<keyword evidence="8" id="KW-1185">Reference proteome</keyword>
<proteinExistence type="inferred from homology"/>
<dbReference type="InterPro" id="IPR001394">
    <property type="entry name" value="Peptidase_C19_UCH"/>
</dbReference>
<name>A0A1I8F3D4_9PLAT</name>
<dbReference type="PANTHER" id="PTHR24006:SF733">
    <property type="entry name" value="RE52890P"/>
    <property type="match status" value="1"/>
</dbReference>
<comment type="catalytic activity">
    <reaction evidence="1">
        <text>Thiol-dependent hydrolysis of ester, thioester, amide, peptide and isopeptide bonds formed by the C-terminal Gly of ubiquitin (a 76-residue protein attached to proteins as an intracellular targeting signal).</text>
        <dbReference type="EC" id="3.4.19.12"/>
    </reaction>
</comment>
<dbReference type="InterPro" id="IPR028889">
    <property type="entry name" value="USP"/>
</dbReference>
<dbReference type="SUPFAM" id="SSF54001">
    <property type="entry name" value="Cysteine proteinases"/>
    <property type="match status" value="1"/>
</dbReference>
<dbReference type="WBParaSite" id="maker-unitig_18127-snap-gene-0.1-mRNA-1">
    <property type="protein sequence ID" value="maker-unitig_18127-snap-gene-0.1-mRNA-1"/>
    <property type="gene ID" value="maker-unitig_18127-snap-gene-0.1"/>
</dbReference>
<evidence type="ECO:0000256" key="2">
    <source>
        <dbReference type="ARBA" id="ARBA00009085"/>
    </source>
</evidence>
<dbReference type="AlphaFoldDB" id="A0A1I8F3D4"/>
<accession>A0A1I8F3D4</accession>
<evidence type="ECO:0000313" key="9">
    <source>
        <dbReference type="WBParaSite" id="maker-unitig_18127-snap-gene-0.1-mRNA-1"/>
    </source>
</evidence>
<dbReference type="GO" id="GO:0005634">
    <property type="term" value="C:nucleus"/>
    <property type="evidence" value="ECO:0007669"/>
    <property type="project" value="TreeGrafter"/>
</dbReference>
<dbReference type="PANTHER" id="PTHR24006">
    <property type="entry name" value="UBIQUITIN CARBOXYL-TERMINAL HYDROLASE"/>
    <property type="match status" value="1"/>
</dbReference>
<feature type="region of interest" description="Disordered" evidence="6">
    <location>
        <begin position="180"/>
        <end position="201"/>
    </location>
</feature>
<evidence type="ECO:0000256" key="3">
    <source>
        <dbReference type="ARBA" id="ARBA00012759"/>
    </source>
</evidence>
<dbReference type="EC" id="3.4.19.12" evidence="3"/>
<dbReference type="GO" id="GO:0005829">
    <property type="term" value="C:cytosol"/>
    <property type="evidence" value="ECO:0007669"/>
    <property type="project" value="TreeGrafter"/>
</dbReference>
<dbReference type="Gene3D" id="3.90.70.10">
    <property type="entry name" value="Cysteine proteinases"/>
    <property type="match status" value="2"/>
</dbReference>
<dbReference type="GO" id="GO:0004843">
    <property type="term" value="F:cysteine-type deubiquitinase activity"/>
    <property type="evidence" value="ECO:0007669"/>
    <property type="project" value="UniProtKB-EC"/>
</dbReference>
<sequence>MFRERVLVYKQQTKGGKKDSLLTALADLFHSIASQKRKVGTLAPKKFIQKLKRENEAFDNFQQQDAHEFFNYLINHIADILVEELNFSVVFPLELSLSSTFDESNPERVYGLLFHCGCGPNRGHYITIVKSHGLWLLFDDDIVEGPIAPPQPTTAVPAASAASTATTTTLLAVVLRQQPLGNSGHSNQGSNSARPARGDRA</sequence>
<reference evidence="9" key="1">
    <citation type="submission" date="2016-11" db="UniProtKB">
        <authorList>
            <consortium name="WormBaseParasite"/>
        </authorList>
    </citation>
    <scope>IDENTIFICATION</scope>
</reference>
<evidence type="ECO:0000313" key="8">
    <source>
        <dbReference type="Proteomes" id="UP000095280"/>
    </source>
</evidence>
<evidence type="ECO:0000256" key="6">
    <source>
        <dbReference type="SAM" id="MobiDB-lite"/>
    </source>
</evidence>
<feature type="domain" description="USP" evidence="7">
    <location>
        <begin position="1"/>
        <end position="201"/>
    </location>
</feature>